<feature type="compositionally biased region" description="Polar residues" evidence="1">
    <location>
        <begin position="19"/>
        <end position="36"/>
    </location>
</feature>
<keyword evidence="3" id="KW-1185">Reference proteome</keyword>
<gene>
    <name evidence="2" type="ORF">WJX84_002487</name>
</gene>
<organism evidence="2 3">
    <name type="scientific">Apatococcus fuscideae</name>
    <dbReference type="NCBI Taxonomy" id="2026836"/>
    <lineage>
        <taxon>Eukaryota</taxon>
        <taxon>Viridiplantae</taxon>
        <taxon>Chlorophyta</taxon>
        <taxon>core chlorophytes</taxon>
        <taxon>Trebouxiophyceae</taxon>
        <taxon>Chlorellales</taxon>
        <taxon>Chlorellaceae</taxon>
        <taxon>Apatococcus</taxon>
    </lineage>
</organism>
<dbReference type="EMBL" id="JALJOV010000061">
    <property type="protein sequence ID" value="KAK9867839.1"/>
    <property type="molecule type" value="Genomic_DNA"/>
</dbReference>
<name>A0AAW1THV3_9CHLO</name>
<sequence length="79" mass="8527">MTLVVVAGVPGPDICYGDGNQQEAHSPKQSSAQFQPSAKHVAPRDDRCTSPKPPKKGKTHFFKPRGPAFGEPLKSFLPQ</sequence>
<dbReference type="AlphaFoldDB" id="A0AAW1THV3"/>
<feature type="region of interest" description="Disordered" evidence="1">
    <location>
        <begin position="16"/>
        <end position="79"/>
    </location>
</feature>
<evidence type="ECO:0000313" key="2">
    <source>
        <dbReference type="EMBL" id="KAK9867839.1"/>
    </source>
</evidence>
<comment type="caution">
    <text evidence="2">The sequence shown here is derived from an EMBL/GenBank/DDBJ whole genome shotgun (WGS) entry which is preliminary data.</text>
</comment>
<reference evidence="2 3" key="1">
    <citation type="journal article" date="2024" name="Nat. Commun.">
        <title>Phylogenomics reveals the evolutionary origins of lichenization in chlorophyte algae.</title>
        <authorList>
            <person name="Puginier C."/>
            <person name="Libourel C."/>
            <person name="Otte J."/>
            <person name="Skaloud P."/>
            <person name="Haon M."/>
            <person name="Grisel S."/>
            <person name="Petersen M."/>
            <person name="Berrin J.G."/>
            <person name="Delaux P.M."/>
            <person name="Dal Grande F."/>
            <person name="Keller J."/>
        </authorList>
    </citation>
    <scope>NUCLEOTIDE SEQUENCE [LARGE SCALE GENOMIC DNA]</scope>
    <source>
        <strain evidence="2 3">SAG 2523</strain>
    </source>
</reference>
<protein>
    <submittedName>
        <fullName evidence="2">Uncharacterized protein</fullName>
    </submittedName>
</protein>
<evidence type="ECO:0000256" key="1">
    <source>
        <dbReference type="SAM" id="MobiDB-lite"/>
    </source>
</evidence>
<feature type="compositionally biased region" description="Basic residues" evidence="1">
    <location>
        <begin position="53"/>
        <end position="63"/>
    </location>
</feature>
<accession>A0AAW1THV3</accession>
<proteinExistence type="predicted"/>
<evidence type="ECO:0000313" key="3">
    <source>
        <dbReference type="Proteomes" id="UP001485043"/>
    </source>
</evidence>
<dbReference type="Proteomes" id="UP001485043">
    <property type="component" value="Unassembled WGS sequence"/>
</dbReference>